<feature type="repeat" description="WD" evidence="3">
    <location>
        <begin position="470"/>
        <end position="505"/>
    </location>
</feature>
<dbReference type="PANTHER" id="PTHR19879">
    <property type="entry name" value="TRANSCRIPTION INITIATION FACTOR TFIID"/>
    <property type="match status" value="1"/>
</dbReference>
<accession>A0A1R2BW40</accession>
<dbReference type="PROSITE" id="PS50082">
    <property type="entry name" value="WD_REPEATS_2"/>
    <property type="match status" value="12"/>
</dbReference>
<dbReference type="Pfam" id="PF00400">
    <property type="entry name" value="WD40"/>
    <property type="match status" value="14"/>
</dbReference>
<dbReference type="CDD" id="cd00200">
    <property type="entry name" value="WD40"/>
    <property type="match status" value="2"/>
</dbReference>
<feature type="transmembrane region" description="Helical" evidence="4">
    <location>
        <begin position="1129"/>
        <end position="1146"/>
    </location>
</feature>
<keyword evidence="4" id="KW-0472">Membrane</keyword>
<keyword evidence="4" id="KW-0812">Transmembrane</keyword>
<comment type="caution">
    <text evidence="5">The sequence shown here is derived from an EMBL/GenBank/DDBJ whole genome shotgun (WGS) entry which is preliminary data.</text>
</comment>
<feature type="transmembrane region" description="Helical" evidence="4">
    <location>
        <begin position="1002"/>
        <end position="1023"/>
    </location>
</feature>
<dbReference type="SUPFAM" id="SSF50969">
    <property type="entry name" value="YVTN repeat-like/Quinoprotein amine dehydrogenase"/>
    <property type="match status" value="1"/>
</dbReference>
<dbReference type="PANTHER" id="PTHR19879:SF9">
    <property type="entry name" value="TRANSCRIPTION INITIATION FACTOR TFIID SUBUNIT 5"/>
    <property type="match status" value="1"/>
</dbReference>
<keyword evidence="2" id="KW-0677">Repeat</keyword>
<sequence>MAGQSEPLLPSPVSSLKLSTIPSKTTALSELKHLKSYFSWENSFPLSKSHRVKTFQLEDPVNTLSISPDIKHLVIGIGKNIQIWDLSTETMLYNFEAHEQNVTSLGFSFDSSLIISGSGDKIINIWDLKGNKIFDFQGHSDGIESVVFSPYGDLLASAGKDCVIKVWSYYEKMLLFDLVGHKSTINSMSYSSSSSYLASGADCIKIWDLNAKQELFTLEIECAYVYCISFSPDEKKVAIGTSNNLVCIWNLLTRKEEIRFTEHSSFVYSLSFSPNGKYLATSSGDYTVKVWNLLLAREELLLEGHTQKVNTVSFSSDGMLIVSGSDDRTFKFWDFKQYCSEITLKGHSSGIMSLACCNSSSLIISSANDKSLKVWSLETQKEINKFTEGGSYVYSVDLHPNSSLVASGSSDKIVKVWNLLDTQISMKFKGHTKPIRCVKFSPDGLLLASCSEDKTIKLWNLSNQSEEFTLEGHGDSVNSICFAMNGLYLASGSTDNLVKVWDLQNKIVYFTYEGHSEKVNSVVFTPDSKFLASGSDDNMIKIWNVVNKREERTLRGHNEPVLSVDISKDGLRLASGSSDNTVNIWNLVEKRKEYSLCRSPNAVRSVIFSSTSEKLIIGSEDRLIRIIDLEDSVKSFSGVALTYDNKLHATSSTDKIFLTDSSDKRKKHELLNHSTACNKLILSPNSNFLVVGFEDETLSIWDCLSKTQKFVLNSYPNNIWEVHFTNTNELVLKKNNGNLKVFSLETGIERISGNVNIYNTSLNLDLDTLYEPKHEQPYSYFNFLYCLHSKQFNKLTFESTDSFFTNLHFTGLHILTIMGLADDIQRIANYYKFTLKTDKFGHTAIYYSIQMQNQNCTDALLNYLISLADDIKDLVFIESMYAIRNDISDIIKNSASCLDLLLHKSLFSKTGEVHFGEPKSSLPIICVMDIENSSFNDFVLEFQTGQNVAMTIKSLAFPIPLTLGSEESIDLLQSILSCKNTEIFRTEAIQHIIINRWDALKFWIYAYTFLLWTIILFIILILAITDYSLYFSIALFVMNLFCLIWEILQLSQAGLSYFTVTWNIIDIFRIFCTFAWIFLNYLHFIYPWFLWITVFLNLIRGVTGFRAFDTTRYYIRLILQSLNNVKSFIIIYLYTTFCFGFLRSILDENPEISFSSIWANPFGLSIGENGKMMSESFDFEYLTLFLAIIVNVILMLNMIISILGDSFDEFQLKAVIYNFTEMTEVILDIENIKNVFNPIGSSKYLHACTYAYENTENQWTGKVMNMRAHFDIAIRELENKFVSKVEAVEVERRKDAAKMDSGLMKIEAQIASLVSKMEKLSDRKS</sequence>
<evidence type="ECO:0000256" key="2">
    <source>
        <dbReference type="ARBA" id="ARBA00022737"/>
    </source>
</evidence>
<feature type="repeat" description="WD" evidence="3">
    <location>
        <begin position="95"/>
        <end position="136"/>
    </location>
</feature>
<feature type="transmembrane region" description="Helical" evidence="4">
    <location>
        <begin position="1181"/>
        <end position="1203"/>
    </location>
</feature>
<proteinExistence type="predicted"/>
<dbReference type="Proteomes" id="UP000187209">
    <property type="component" value="Unassembled WGS sequence"/>
</dbReference>
<feature type="repeat" description="WD" evidence="3">
    <location>
        <begin position="344"/>
        <end position="385"/>
    </location>
</feature>
<protein>
    <submittedName>
        <fullName evidence="5">Uncharacterized protein</fullName>
    </submittedName>
</protein>
<dbReference type="InterPro" id="IPR036322">
    <property type="entry name" value="WD40_repeat_dom_sf"/>
</dbReference>
<feature type="repeat" description="WD" evidence="3">
    <location>
        <begin position="386"/>
        <end position="427"/>
    </location>
</feature>
<dbReference type="InterPro" id="IPR015943">
    <property type="entry name" value="WD40/YVTN_repeat-like_dom_sf"/>
</dbReference>
<evidence type="ECO:0000256" key="3">
    <source>
        <dbReference type="PROSITE-ProRule" id="PRU00221"/>
    </source>
</evidence>
<feature type="repeat" description="WD" evidence="3">
    <location>
        <begin position="512"/>
        <end position="553"/>
    </location>
</feature>
<dbReference type="PRINTS" id="PR00320">
    <property type="entry name" value="GPROTEINBRPT"/>
</dbReference>
<feature type="transmembrane region" description="Helical" evidence="4">
    <location>
        <begin position="1085"/>
        <end position="1108"/>
    </location>
</feature>
<keyword evidence="6" id="KW-1185">Reference proteome</keyword>
<gene>
    <name evidence="5" type="ORF">SteCoe_18621</name>
</gene>
<feature type="repeat" description="WD" evidence="3">
    <location>
        <begin position="218"/>
        <end position="259"/>
    </location>
</feature>
<dbReference type="InterPro" id="IPR011044">
    <property type="entry name" value="Quino_amine_DH_bsu"/>
</dbReference>
<evidence type="ECO:0000256" key="1">
    <source>
        <dbReference type="ARBA" id="ARBA00022574"/>
    </source>
</evidence>
<dbReference type="InterPro" id="IPR001680">
    <property type="entry name" value="WD40_rpt"/>
</dbReference>
<feature type="repeat" description="WD" evidence="3">
    <location>
        <begin position="428"/>
        <end position="469"/>
    </location>
</feature>
<dbReference type="InterPro" id="IPR020472">
    <property type="entry name" value="WD40_PAC1"/>
</dbReference>
<dbReference type="EMBL" id="MPUH01000398">
    <property type="protein sequence ID" value="OMJ81008.1"/>
    <property type="molecule type" value="Genomic_DNA"/>
</dbReference>
<dbReference type="PROSITE" id="PS00678">
    <property type="entry name" value="WD_REPEATS_1"/>
    <property type="match status" value="8"/>
</dbReference>
<evidence type="ECO:0000256" key="4">
    <source>
        <dbReference type="SAM" id="Phobius"/>
    </source>
</evidence>
<dbReference type="InterPro" id="IPR019775">
    <property type="entry name" value="WD40_repeat_CS"/>
</dbReference>
<dbReference type="Gene3D" id="2.130.10.10">
    <property type="entry name" value="YVTN repeat-like/Quinoprotein amine dehydrogenase"/>
    <property type="match status" value="5"/>
</dbReference>
<keyword evidence="1 3" id="KW-0853">WD repeat</keyword>
<keyword evidence="4" id="KW-1133">Transmembrane helix</keyword>
<dbReference type="PROSITE" id="PS50294">
    <property type="entry name" value="WD_REPEATS_REGION"/>
    <property type="match status" value="11"/>
</dbReference>
<dbReference type="SMART" id="SM00320">
    <property type="entry name" value="WD40"/>
    <property type="match status" value="15"/>
</dbReference>
<feature type="transmembrane region" description="Helical" evidence="4">
    <location>
        <begin position="1029"/>
        <end position="1048"/>
    </location>
</feature>
<feature type="repeat" description="WD" evidence="3">
    <location>
        <begin position="670"/>
        <end position="702"/>
    </location>
</feature>
<feature type="repeat" description="WD" evidence="3">
    <location>
        <begin position="554"/>
        <end position="595"/>
    </location>
</feature>
<dbReference type="SUPFAM" id="SSF50978">
    <property type="entry name" value="WD40 repeat-like"/>
    <property type="match status" value="2"/>
</dbReference>
<evidence type="ECO:0000313" key="6">
    <source>
        <dbReference type="Proteomes" id="UP000187209"/>
    </source>
</evidence>
<reference evidence="5 6" key="1">
    <citation type="submission" date="2016-11" db="EMBL/GenBank/DDBJ databases">
        <title>The macronuclear genome of Stentor coeruleus: a giant cell with tiny introns.</title>
        <authorList>
            <person name="Slabodnick M."/>
            <person name="Ruby J.G."/>
            <person name="Reiff S.B."/>
            <person name="Swart E.C."/>
            <person name="Gosai S."/>
            <person name="Prabakaran S."/>
            <person name="Witkowska E."/>
            <person name="Larue G.E."/>
            <person name="Fisher S."/>
            <person name="Freeman R.M."/>
            <person name="Gunawardena J."/>
            <person name="Chu W."/>
            <person name="Stover N.A."/>
            <person name="Gregory B.D."/>
            <person name="Nowacki M."/>
            <person name="Derisi J."/>
            <person name="Roy S.W."/>
            <person name="Marshall W.F."/>
            <person name="Sood P."/>
        </authorList>
    </citation>
    <scope>NUCLEOTIDE SEQUENCE [LARGE SCALE GENOMIC DNA]</scope>
    <source>
        <strain evidence="5">WM001</strain>
    </source>
</reference>
<evidence type="ECO:0000313" key="5">
    <source>
        <dbReference type="EMBL" id="OMJ81008.1"/>
    </source>
</evidence>
<feature type="repeat" description="WD" evidence="3">
    <location>
        <begin position="302"/>
        <end position="336"/>
    </location>
</feature>
<feature type="repeat" description="WD" evidence="3">
    <location>
        <begin position="260"/>
        <end position="293"/>
    </location>
</feature>
<organism evidence="5 6">
    <name type="scientific">Stentor coeruleus</name>
    <dbReference type="NCBI Taxonomy" id="5963"/>
    <lineage>
        <taxon>Eukaryota</taxon>
        <taxon>Sar</taxon>
        <taxon>Alveolata</taxon>
        <taxon>Ciliophora</taxon>
        <taxon>Postciliodesmatophora</taxon>
        <taxon>Heterotrichea</taxon>
        <taxon>Heterotrichida</taxon>
        <taxon>Stentoridae</taxon>
        <taxon>Stentor</taxon>
    </lineage>
</organism>
<feature type="repeat" description="WD" evidence="3">
    <location>
        <begin position="136"/>
        <end position="168"/>
    </location>
</feature>
<name>A0A1R2BW40_9CILI</name>